<dbReference type="Gene3D" id="1.50.10.20">
    <property type="match status" value="1"/>
</dbReference>
<keyword evidence="3" id="KW-1185">Reference proteome</keyword>
<dbReference type="SMART" id="SM01260">
    <property type="entry name" value="LANC_like"/>
    <property type="match status" value="1"/>
</dbReference>
<dbReference type="GO" id="GO:0031179">
    <property type="term" value="P:peptide modification"/>
    <property type="evidence" value="ECO:0007669"/>
    <property type="project" value="InterPro"/>
</dbReference>
<accession>A0A1N7INW0</accession>
<dbReference type="Pfam" id="PF05147">
    <property type="entry name" value="LANC_like"/>
    <property type="match status" value="1"/>
</dbReference>
<dbReference type="PRINTS" id="PR01950">
    <property type="entry name" value="LANCSUPER"/>
</dbReference>
<dbReference type="RefSeq" id="WP_076508352.1">
    <property type="nucleotide sequence ID" value="NZ_FTNY01000004.1"/>
</dbReference>
<protein>
    <submittedName>
        <fullName evidence="2">Lanthionine synthetase C-like protein</fullName>
    </submittedName>
</protein>
<dbReference type="SUPFAM" id="SSF158745">
    <property type="entry name" value="LanC-like"/>
    <property type="match status" value="1"/>
</dbReference>
<feature type="binding site" evidence="1">
    <location>
        <position position="304"/>
    </location>
    <ligand>
        <name>Zn(2+)</name>
        <dbReference type="ChEBI" id="CHEBI:29105"/>
    </ligand>
</feature>
<keyword evidence="1" id="KW-0862">Zinc</keyword>
<dbReference type="InterPro" id="IPR007822">
    <property type="entry name" value="LANC-like"/>
</dbReference>
<keyword evidence="1" id="KW-0479">Metal-binding</keyword>
<dbReference type="EMBL" id="FTNY01000004">
    <property type="protein sequence ID" value="SIS38742.1"/>
    <property type="molecule type" value="Genomic_DNA"/>
</dbReference>
<proteinExistence type="predicted"/>
<evidence type="ECO:0000256" key="1">
    <source>
        <dbReference type="PIRSR" id="PIRSR607822-1"/>
    </source>
</evidence>
<evidence type="ECO:0000313" key="3">
    <source>
        <dbReference type="Proteomes" id="UP000186373"/>
    </source>
</evidence>
<gene>
    <name evidence="2" type="ORF">SAMN05421639_104299</name>
</gene>
<reference evidence="3" key="1">
    <citation type="submission" date="2017-01" db="EMBL/GenBank/DDBJ databases">
        <authorList>
            <person name="Varghese N."/>
            <person name="Submissions S."/>
        </authorList>
    </citation>
    <scope>NUCLEOTIDE SEQUENCE [LARGE SCALE GENOMIC DNA]</scope>
    <source>
        <strain evidence="3">DSM 17126</strain>
    </source>
</reference>
<organism evidence="2 3">
    <name type="scientific">Chryseobacterium shigense</name>
    <dbReference type="NCBI Taxonomy" id="297244"/>
    <lineage>
        <taxon>Bacteria</taxon>
        <taxon>Pseudomonadati</taxon>
        <taxon>Bacteroidota</taxon>
        <taxon>Flavobacteriia</taxon>
        <taxon>Flavobacteriales</taxon>
        <taxon>Weeksellaceae</taxon>
        <taxon>Chryseobacterium group</taxon>
        <taxon>Chryseobacterium</taxon>
    </lineage>
</organism>
<feature type="binding site" evidence="1">
    <location>
        <position position="305"/>
    </location>
    <ligand>
        <name>Zn(2+)</name>
        <dbReference type="ChEBI" id="CHEBI:29105"/>
    </ligand>
</feature>
<dbReference type="GO" id="GO:0046872">
    <property type="term" value="F:metal ion binding"/>
    <property type="evidence" value="ECO:0007669"/>
    <property type="project" value="UniProtKB-KW"/>
</dbReference>
<evidence type="ECO:0000313" key="2">
    <source>
        <dbReference type="EMBL" id="SIS38742.1"/>
    </source>
</evidence>
<sequence>MEYNQRIIESIETIKDFVISIQDPDDFSIGSGLSAKNLFLYNYALTFKDEEVLESVISSFESVYESLENKLNNSGLIGGCTGIVWLYLYFCKHGAFDLDLDLIDFFDEFFIKSTLLEKENGNYDLFYGFLGYAVYFLQKSKMGLSQNNDHLILFVDSLEETAQKDENGVFWVDKYDSTTINLGLAHGIPSIISFLGKVYSETKYEKAKILGEQSINWILSQKTDQLDYCYFPSKIKLDNTSEVNHKGSRMAWCYGDLSIAHSIIAFGQSTDNENIIKEGEIILLKTLSRKISDESSSINDKGFCHGTSGVFYLYKKINESLNKYDITEKYWKDELVKQTDLESFYSHVFYENTYKYAPDIGLITGFCGIGLVLLSIVNEKQDNSWEDIFMI</sequence>
<name>A0A1N7INW0_9FLAO</name>
<feature type="binding site" evidence="1">
    <location>
        <position position="253"/>
    </location>
    <ligand>
        <name>Zn(2+)</name>
        <dbReference type="ChEBI" id="CHEBI:29105"/>
    </ligand>
</feature>
<dbReference type="OrthoDB" id="6313827at2"/>
<dbReference type="Proteomes" id="UP000186373">
    <property type="component" value="Unassembled WGS sequence"/>
</dbReference>
<dbReference type="AlphaFoldDB" id="A0A1N7INW0"/>